<dbReference type="Gene3D" id="3.40.50.200">
    <property type="entry name" value="Peptidase S8/S53 domain"/>
    <property type="match status" value="1"/>
</dbReference>
<feature type="domain" description="Peptidase S8/S53" evidence="1">
    <location>
        <begin position="142"/>
        <end position="382"/>
    </location>
</feature>
<dbReference type="SUPFAM" id="SSF52743">
    <property type="entry name" value="Subtilisin-like"/>
    <property type="match status" value="1"/>
</dbReference>
<dbReference type="OrthoDB" id="1489285at2"/>
<accession>A0A344TKD1</accession>
<dbReference type="AlphaFoldDB" id="A0A344TKD1"/>
<dbReference type="GO" id="GO:0004252">
    <property type="term" value="F:serine-type endopeptidase activity"/>
    <property type="evidence" value="ECO:0007669"/>
    <property type="project" value="InterPro"/>
</dbReference>
<keyword evidence="3" id="KW-1185">Reference proteome</keyword>
<dbReference type="InterPro" id="IPR036852">
    <property type="entry name" value="Peptidase_S8/S53_dom_sf"/>
</dbReference>
<name>A0A344TKD1_9BACT</name>
<proteinExistence type="predicted"/>
<dbReference type="EMBL" id="CP030850">
    <property type="protein sequence ID" value="AXE19102.1"/>
    <property type="molecule type" value="Genomic_DNA"/>
</dbReference>
<evidence type="ECO:0000313" key="3">
    <source>
        <dbReference type="Proteomes" id="UP000251993"/>
    </source>
</evidence>
<dbReference type="Proteomes" id="UP000251993">
    <property type="component" value="Chromosome"/>
</dbReference>
<evidence type="ECO:0000259" key="1">
    <source>
        <dbReference type="Pfam" id="PF00082"/>
    </source>
</evidence>
<evidence type="ECO:0000313" key="2">
    <source>
        <dbReference type="EMBL" id="AXE19102.1"/>
    </source>
</evidence>
<reference evidence="2 3" key="1">
    <citation type="submission" date="2018-07" db="EMBL/GenBank/DDBJ databases">
        <title>Genome sequencing of Runella.</title>
        <authorList>
            <person name="Baek M.-G."/>
            <person name="Yi H."/>
        </authorList>
    </citation>
    <scope>NUCLEOTIDE SEQUENCE [LARGE SCALE GENOMIC DNA]</scope>
    <source>
        <strain evidence="2 3">HYN0085</strain>
    </source>
</reference>
<dbReference type="KEGG" id="run:DR864_15760"/>
<sequence>MRLYHSLIVLFPAILLVGCEKPCSNSSNNDTTSVIIYKERISQADIDLLKSLGLKKTLTCPCDSNLQLWGDTTDIPIFGHDGLANNGDSKPGGASGSRIRANILPTLGFEVSPDYIVRSPDINDHSIKNLILFPETLPGGGLIGIMDTGVHSNNFWNNENDPKANDAIDNDRNGLINDYQGWNFVNGTNVVTNADEAHGTMVNYLLERELRGKSYKIVPMVVLNEKKEGRLFKMLCAMAYSTKIPDLKTINASLGYYGPKSAVLETFIGKLKDRGIMLVAAAGNAHPSDSCDNSGNPRDLDVRKYKFYPASHSKEFSNVISATTVYTFHETTRIAPDQNFSKRYVDVGVMGDKEKYFEFKTDSSGLDFDWGSSYATPIAAAFSFSGQTHPLSLPNQKDIILSTTPGIIPNRYKFKAVTYPINASIRSGVLVR</sequence>
<dbReference type="GO" id="GO:0006508">
    <property type="term" value="P:proteolysis"/>
    <property type="evidence" value="ECO:0007669"/>
    <property type="project" value="InterPro"/>
</dbReference>
<organism evidence="2 3">
    <name type="scientific">Runella rosea</name>
    <dbReference type="NCBI Taxonomy" id="2259595"/>
    <lineage>
        <taxon>Bacteria</taxon>
        <taxon>Pseudomonadati</taxon>
        <taxon>Bacteroidota</taxon>
        <taxon>Cytophagia</taxon>
        <taxon>Cytophagales</taxon>
        <taxon>Spirosomataceae</taxon>
        <taxon>Runella</taxon>
    </lineage>
</organism>
<dbReference type="PROSITE" id="PS51257">
    <property type="entry name" value="PROKAR_LIPOPROTEIN"/>
    <property type="match status" value="1"/>
</dbReference>
<dbReference type="InterPro" id="IPR000209">
    <property type="entry name" value="Peptidase_S8/S53_dom"/>
</dbReference>
<dbReference type="RefSeq" id="WP_114067883.1">
    <property type="nucleotide sequence ID" value="NZ_CP030850.1"/>
</dbReference>
<gene>
    <name evidence="2" type="ORF">DR864_15760</name>
</gene>
<dbReference type="Pfam" id="PF00082">
    <property type="entry name" value="Peptidase_S8"/>
    <property type="match status" value="1"/>
</dbReference>
<protein>
    <recommendedName>
        <fullName evidence="1">Peptidase S8/S53 domain-containing protein</fullName>
    </recommendedName>
</protein>